<dbReference type="InterPro" id="IPR036390">
    <property type="entry name" value="WH_DNA-bd_sf"/>
</dbReference>
<dbReference type="PANTHER" id="PTHR33164">
    <property type="entry name" value="TRANSCRIPTIONAL REGULATOR, MARR FAMILY"/>
    <property type="match status" value="1"/>
</dbReference>
<evidence type="ECO:0000256" key="1">
    <source>
        <dbReference type="ARBA" id="ARBA00023015"/>
    </source>
</evidence>
<feature type="domain" description="HTH marR-type" evidence="4">
    <location>
        <begin position="20"/>
        <end position="152"/>
    </location>
</feature>
<dbReference type="SMART" id="SM00347">
    <property type="entry name" value="HTH_MARR"/>
    <property type="match status" value="1"/>
</dbReference>
<dbReference type="SUPFAM" id="SSF46785">
    <property type="entry name" value="Winged helix' DNA-binding domain"/>
    <property type="match status" value="1"/>
</dbReference>
<keyword evidence="3" id="KW-0804">Transcription</keyword>
<dbReference type="CDD" id="cd00090">
    <property type="entry name" value="HTH_ARSR"/>
    <property type="match status" value="1"/>
</dbReference>
<name>A0A246DWI0_9HYPH</name>
<dbReference type="Pfam" id="PF01047">
    <property type="entry name" value="MarR"/>
    <property type="match status" value="1"/>
</dbReference>
<dbReference type="GO" id="GO:0003700">
    <property type="term" value="F:DNA-binding transcription factor activity"/>
    <property type="evidence" value="ECO:0007669"/>
    <property type="project" value="InterPro"/>
</dbReference>
<evidence type="ECO:0000256" key="3">
    <source>
        <dbReference type="ARBA" id="ARBA00023163"/>
    </source>
</evidence>
<comment type="caution">
    <text evidence="5">The sequence shown here is derived from an EMBL/GenBank/DDBJ whole genome shotgun (WGS) entry which is preliminary data.</text>
</comment>
<evidence type="ECO:0000313" key="6">
    <source>
        <dbReference type="Proteomes" id="UP000197269"/>
    </source>
</evidence>
<proteinExistence type="predicted"/>
<dbReference type="PANTHER" id="PTHR33164:SF57">
    <property type="entry name" value="MARR-FAMILY TRANSCRIPTIONAL REGULATOR"/>
    <property type="match status" value="1"/>
</dbReference>
<dbReference type="Gene3D" id="1.10.10.10">
    <property type="entry name" value="Winged helix-like DNA-binding domain superfamily/Winged helix DNA-binding domain"/>
    <property type="match status" value="1"/>
</dbReference>
<dbReference type="InterPro" id="IPR000835">
    <property type="entry name" value="HTH_MarR-typ"/>
</dbReference>
<sequence length="170" mass="19122">MTSRKNVQNTHISEKLRELHGSLIEIVSVMNRPQRDEQMVREAGISLDRALFPLLVTVERLGPIGVVELADRAGRDYTTVSRQVAKLESLDLIERRGSASDRRVREAVISAKGKAMTDRIDAAREKIGRAIFESWDEHDFNELVRLMRKFAQDIGGDIDKGAEKPQELGG</sequence>
<dbReference type="InterPro" id="IPR039422">
    <property type="entry name" value="MarR/SlyA-like"/>
</dbReference>
<evidence type="ECO:0000256" key="2">
    <source>
        <dbReference type="ARBA" id="ARBA00023125"/>
    </source>
</evidence>
<protein>
    <submittedName>
        <fullName evidence="5">MarR family transcriptional regulator</fullName>
    </submittedName>
</protein>
<keyword evidence="2" id="KW-0238">DNA-binding</keyword>
<dbReference type="InterPro" id="IPR023187">
    <property type="entry name" value="Tscrpt_reg_MarR-type_CS"/>
</dbReference>
<dbReference type="InterPro" id="IPR036388">
    <property type="entry name" value="WH-like_DNA-bd_sf"/>
</dbReference>
<dbReference type="EMBL" id="MXPU01000007">
    <property type="protein sequence ID" value="OWO94644.1"/>
    <property type="molecule type" value="Genomic_DNA"/>
</dbReference>
<dbReference type="PROSITE" id="PS50995">
    <property type="entry name" value="HTH_MARR_2"/>
    <property type="match status" value="1"/>
</dbReference>
<dbReference type="GO" id="GO:0006950">
    <property type="term" value="P:response to stress"/>
    <property type="evidence" value="ECO:0007669"/>
    <property type="project" value="TreeGrafter"/>
</dbReference>
<gene>
    <name evidence="5" type="ORF">B5E41_12920</name>
</gene>
<organism evidence="5 6">
    <name type="scientific">Rhizobium esperanzae</name>
    <dbReference type="NCBI Taxonomy" id="1967781"/>
    <lineage>
        <taxon>Bacteria</taxon>
        <taxon>Pseudomonadati</taxon>
        <taxon>Pseudomonadota</taxon>
        <taxon>Alphaproteobacteria</taxon>
        <taxon>Hyphomicrobiales</taxon>
        <taxon>Rhizobiaceae</taxon>
        <taxon>Rhizobium/Agrobacterium group</taxon>
        <taxon>Rhizobium</taxon>
    </lineage>
</organism>
<accession>A0A246DWI0</accession>
<reference evidence="5 6" key="1">
    <citation type="submission" date="2017-03" db="EMBL/GenBank/DDBJ databases">
        <title>Genome of strain Rhizobium sp. CNPSo 668.</title>
        <authorList>
            <person name="Ribeiro R."/>
        </authorList>
    </citation>
    <scope>NUCLEOTIDE SEQUENCE [LARGE SCALE GENOMIC DNA]</scope>
    <source>
        <strain evidence="5 6">CNPSo 668</strain>
    </source>
</reference>
<dbReference type="Proteomes" id="UP000197269">
    <property type="component" value="Unassembled WGS sequence"/>
</dbReference>
<evidence type="ECO:0000259" key="4">
    <source>
        <dbReference type="PROSITE" id="PS50995"/>
    </source>
</evidence>
<dbReference type="InterPro" id="IPR011991">
    <property type="entry name" value="ArsR-like_HTH"/>
</dbReference>
<keyword evidence="1" id="KW-0805">Transcription regulation</keyword>
<dbReference type="GO" id="GO:0003677">
    <property type="term" value="F:DNA binding"/>
    <property type="evidence" value="ECO:0007669"/>
    <property type="project" value="UniProtKB-KW"/>
</dbReference>
<dbReference type="RefSeq" id="WP_088394112.1">
    <property type="nucleotide sequence ID" value="NZ_MXPU01000007.1"/>
</dbReference>
<dbReference type="PROSITE" id="PS01117">
    <property type="entry name" value="HTH_MARR_1"/>
    <property type="match status" value="1"/>
</dbReference>
<evidence type="ECO:0000313" key="5">
    <source>
        <dbReference type="EMBL" id="OWO94644.1"/>
    </source>
</evidence>
<dbReference type="AlphaFoldDB" id="A0A246DWI0"/>